<evidence type="ECO:0000256" key="4">
    <source>
        <dbReference type="ARBA" id="ARBA00023172"/>
    </source>
</evidence>
<dbReference type="PANTHER" id="PTHR33258:SF1">
    <property type="entry name" value="TRANSPOSASE INSL FOR INSERTION SEQUENCE ELEMENT IS186A-RELATED"/>
    <property type="match status" value="1"/>
</dbReference>
<dbReference type="SUPFAM" id="SSF53098">
    <property type="entry name" value="Ribonuclease H-like"/>
    <property type="match status" value="1"/>
</dbReference>
<dbReference type="EMBL" id="AEDD01000014">
    <property type="protein sequence ID" value="EFM08656.1"/>
    <property type="molecule type" value="Genomic_DNA"/>
</dbReference>
<evidence type="ECO:0000313" key="7">
    <source>
        <dbReference type="Proteomes" id="UP000005387"/>
    </source>
</evidence>
<evidence type="ECO:0000256" key="3">
    <source>
        <dbReference type="ARBA" id="ARBA00023125"/>
    </source>
</evidence>
<dbReference type="NCBIfam" id="NF033592">
    <property type="entry name" value="transpos_IS4_1"/>
    <property type="match status" value="1"/>
</dbReference>
<evidence type="ECO:0000259" key="5">
    <source>
        <dbReference type="Pfam" id="PF01609"/>
    </source>
</evidence>
<keyword evidence="2" id="KW-0815">Transposition</keyword>
<dbReference type="AlphaFoldDB" id="E0IFU5"/>
<dbReference type="RefSeq" id="WP_006040433.1">
    <property type="nucleotide sequence ID" value="NZ_AEDD01000014.1"/>
</dbReference>
<accession>E0IFU5</accession>
<keyword evidence="7" id="KW-1185">Reference proteome</keyword>
<dbReference type="InterPro" id="IPR012337">
    <property type="entry name" value="RNaseH-like_sf"/>
</dbReference>
<dbReference type="InterPro" id="IPR047952">
    <property type="entry name" value="Transpos_IS4"/>
</dbReference>
<evidence type="ECO:0000256" key="2">
    <source>
        <dbReference type="ARBA" id="ARBA00022578"/>
    </source>
</evidence>
<dbReference type="eggNOG" id="COG3385">
    <property type="taxonomic scope" value="Bacteria"/>
</dbReference>
<dbReference type="GO" id="GO:0003677">
    <property type="term" value="F:DNA binding"/>
    <property type="evidence" value="ECO:0007669"/>
    <property type="project" value="UniProtKB-KW"/>
</dbReference>
<dbReference type="Proteomes" id="UP000005387">
    <property type="component" value="Unassembled WGS sequence"/>
</dbReference>
<gene>
    <name evidence="6" type="ORF">PaecuDRAFT_4450</name>
</gene>
<keyword evidence="3" id="KW-0238">DNA-binding</keyword>
<sequence>MKNSTSLSTILQLMIPNESLLPLLQELGYVDVARKFTVYDLFLFLAEAAFQQWSGYRDGEQRMRFSGLRPVDHSTLSKKAKDVPFSLFKRLLELMIERCNRSTRRKLGIPRELLLVDSTKITVGHGRLPWAPLKGERAGIKLHVSLIADENHLHKVTETTGNSHDFKSSAEVIDNRFIVVADRAYGKHRRFDEYLEQQQYFVIRLRDNTRFQAKQSRERKQPFVEPLEQDFTCQLGQGHRLSKHRFRVVILKDPKGRPVILATNLHWHSAERIADIYKKRWQIEVFFRWIKQHLNIPTLFGTTPNAVYGQLYTALLVYVLLKFLFDQGNAVVHWYARMTFADFDRLFTLQALPPEWRAFLENIRTLL</sequence>
<dbReference type="InterPro" id="IPR002559">
    <property type="entry name" value="Transposase_11"/>
</dbReference>
<dbReference type="STRING" id="717606.PaecuDRAFT_4450"/>
<dbReference type="OrthoDB" id="368860at2"/>
<name>E0IFU5_9BACL</name>
<comment type="similarity">
    <text evidence="1">Belongs to the transposase 11 family.</text>
</comment>
<dbReference type="GO" id="GO:0004803">
    <property type="term" value="F:transposase activity"/>
    <property type="evidence" value="ECO:0007669"/>
    <property type="project" value="InterPro"/>
</dbReference>
<keyword evidence="4" id="KW-0233">DNA recombination</keyword>
<protein>
    <submittedName>
        <fullName evidence="6">Transposase IS4 family protein</fullName>
    </submittedName>
</protein>
<dbReference type="Gene3D" id="3.90.350.10">
    <property type="entry name" value="Transposase Inhibitor Protein From Tn5, Chain A, domain 1"/>
    <property type="match status" value="1"/>
</dbReference>
<evidence type="ECO:0000313" key="6">
    <source>
        <dbReference type="EMBL" id="EFM08656.1"/>
    </source>
</evidence>
<organism evidence="6 7">
    <name type="scientific">Paenibacillus curdlanolyticus YK9</name>
    <dbReference type="NCBI Taxonomy" id="717606"/>
    <lineage>
        <taxon>Bacteria</taxon>
        <taxon>Bacillati</taxon>
        <taxon>Bacillota</taxon>
        <taxon>Bacilli</taxon>
        <taxon>Bacillales</taxon>
        <taxon>Paenibacillaceae</taxon>
        <taxon>Paenibacillus</taxon>
    </lineage>
</organism>
<feature type="domain" description="Transposase IS4-like" evidence="5">
    <location>
        <begin position="111"/>
        <end position="320"/>
    </location>
</feature>
<dbReference type="GO" id="GO:0006313">
    <property type="term" value="P:DNA transposition"/>
    <property type="evidence" value="ECO:0007669"/>
    <property type="project" value="InterPro"/>
</dbReference>
<dbReference type="Pfam" id="PF01609">
    <property type="entry name" value="DDE_Tnp_1"/>
    <property type="match status" value="1"/>
</dbReference>
<reference evidence="6 7" key="1">
    <citation type="submission" date="2010-07" db="EMBL/GenBank/DDBJ databases">
        <title>The draft genome of Paenibacillus curdlanolyticus YK9.</title>
        <authorList>
            <consortium name="US DOE Joint Genome Institute (JGI-PGF)"/>
            <person name="Lucas S."/>
            <person name="Copeland A."/>
            <person name="Lapidus A."/>
            <person name="Cheng J.-F."/>
            <person name="Bruce D."/>
            <person name="Goodwin L."/>
            <person name="Pitluck S."/>
            <person name="Land M.L."/>
            <person name="Hauser L."/>
            <person name="Chang Y.-J."/>
            <person name="Jeffries C."/>
            <person name="Anderson I.J."/>
            <person name="Johnson E."/>
            <person name="Loganathan U."/>
            <person name="Mulhopadhyay B."/>
            <person name="Kyrpides N."/>
            <person name="Woyke T.J."/>
        </authorList>
    </citation>
    <scope>NUCLEOTIDE SEQUENCE [LARGE SCALE GENOMIC DNA]</scope>
    <source>
        <strain evidence="6 7">YK9</strain>
    </source>
</reference>
<dbReference type="PANTHER" id="PTHR33258">
    <property type="entry name" value="TRANSPOSASE INSL FOR INSERTION SEQUENCE ELEMENT IS186A-RELATED"/>
    <property type="match status" value="1"/>
</dbReference>
<evidence type="ECO:0000256" key="1">
    <source>
        <dbReference type="ARBA" id="ARBA00010075"/>
    </source>
</evidence>
<proteinExistence type="inferred from homology"/>